<keyword evidence="1" id="KW-1133">Transmembrane helix</keyword>
<protein>
    <submittedName>
        <fullName evidence="2">Uncharacterized protein</fullName>
    </submittedName>
</protein>
<keyword evidence="3" id="KW-1185">Reference proteome</keyword>
<evidence type="ECO:0000256" key="1">
    <source>
        <dbReference type="SAM" id="Phobius"/>
    </source>
</evidence>
<evidence type="ECO:0000313" key="3">
    <source>
        <dbReference type="Proteomes" id="UP000004393"/>
    </source>
</evidence>
<keyword evidence="1" id="KW-0472">Membrane</keyword>
<feature type="transmembrane region" description="Helical" evidence="1">
    <location>
        <begin position="86"/>
        <end position="106"/>
    </location>
</feature>
<sequence length="157" mass="17622">MKKGRMKRNKVVLIVGIAAILAGWVFKISPSKINNFTDIMSASLSFSALATAMFLSSFSLIPAFSNSKFINALKELGTDIKIMDRLLISTLIFFISSLMTFILLFFDCNSNSLISNIITTLWLSFTSMGFASTFYVIAILIKGFEHYYESQVEKNHE</sequence>
<organism evidence="2 3">
    <name type="scientific">Enterococcus saccharolyticus 30_1</name>
    <dbReference type="NCBI Taxonomy" id="742813"/>
    <lineage>
        <taxon>Bacteria</taxon>
        <taxon>Bacillati</taxon>
        <taxon>Bacillota</taxon>
        <taxon>Bacilli</taxon>
        <taxon>Lactobacillales</taxon>
        <taxon>Enterococcaceae</taxon>
        <taxon>Enterococcus</taxon>
    </lineage>
</organism>
<accession>A0AA87FGB1</accession>
<dbReference type="EMBL" id="ADLY01000037">
    <property type="protein sequence ID" value="EHG28453.1"/>
    <property type="molecule type" value="Genomic_DNA"/>
</dbReference>
<feature type="transmembrane region" description="Helical" evidence="1">
    <location>
        <begin position="118"/>
        <end position="141"/>
    </location>
</feature>
<proteinExistence type="predicted"/>
<keyword evidence="1" id="KW-0812">Transmembrane</keyword>
<name>A0AA87FGB1_9ENTE</name>
<dbReference type="AlphaFoldDB" id="A0AA87FGB1"/>
<feature type="transmembrane region" description="Helical" evidence="1">
    <location>
        <begin position="43"/>
        <end position="65"/>
    </location>
</feature>
<comment type="caution">
    <text evidence="2">The sequence shown here is derived from an EMBL/GenBank/DDBJ whole genome shotgun (WGS) entry which is preliminary data.</text>
</comment>
<dbReference type="RefSeq" id="WP_005472088.1">
    <property type="nucleotide sequence ID" value="NZ_JH376940.1"/>
</dbReference>
<dbReference type="Proteomes" id="UP000004393">
    <property type="component" value="Unassembled WGS sequence"/>
</dbReference>
<reference evidence="2 3" key="1">
    <citation type="submission" date="2011-10" db="EMBL/GenBank/DDBJ databases">
        <title>The Genome Sequence of Enterococcus saccharolyticus 30_1.</title>
        <authorList>
            <consortium name="The Broad Institute Genome Sequencing Platform"/>
            <person name="Earl A."/>
            <person name="Ward D."/>
            <person name="Feldgarden M."/>
            <person name="Gevers D."/>
            <person name="Daigneault M."/>
            <person name="Strauss J."/>
            <person name="Allen-Vercoe E."/>
            <person name="Young S.K."/>
            <person name="Zeng Q."/>
            <person name="Gargeya S."/>
            <person name="Fitzgerald M."/>
            <person name="Haas B."/>
            <person name="Abouelleil A."/>
            <person name="Alvarado L."/>
            <person name="Arachchi H.M."/>
            <person name="Berlin A."/>
            <person name="Brown A."/>
            <person name="Chapman S.B."/>
            <person name="Chen Z."/>
            <person name="Dunbar C."/>
            <person name="Freedman E."/>
            <person name="Gearin G."/>
            <person name="Gellesch M."/>
            <person name="Goldberg J."/>
            <person name="Griggs A."/>
            <person name="Gujja S."/>
            <person name="Heiman D."/>
            <person name="Howarth C."/>
            <person name="Larson L."/>
            <person name="Lui A."/>
            <person name="MacDonald P.J.P."/>
            <person name="Montmayeur A."/>
            <person name="Murphy C."/>
            <person name="Neiman D."/>
            <person name="Pearson M."/>
            <person name="Priest M."/>
            <person name="Roberts A."/>
            <person name="Saif S."/>
            <person name="Shea T."/>
            <person name="Shenoy N."/>
            <person name="Sisk P."/>
            <person name="Stolte C."/>
            <person name="Sykes S."/>
            <person name="Wortman J."/>
            <person name="Nusbaum C."/>
            <person name="Birren B."/>
        </authorList>
    </citation>
    <scope>NUCLEOTIDE SEQUENCE [LARGE SCALE GENOMIC DNA]</scope>
    <source>
        <strain evidence="2 3">30_1</strain>
    </source>
</reference>
<gene>
    <name evidence="2" type="ORF">HMPREF9478_01854</name>
</gene>
<evidence type="ECO:0000313" key="2">
    <source>
        <dbReference type="EMBL" id="EHG28453.1"/>
    </source>
</evidence>